<evidence type="ECO:0000256" key="6">
    <source>
        <dbReference type="RuleBase" id="RU003631"/>
    </source>
</evidence>
<proteinExistence type="inferred from homology"/>
<dbReference type="GO" id="GO:0006412">
    <property type="term" value="P:translation"/>
    <property type="evidence" value="ECO:0007669"/>
    <property type="project" value="UniProtKB-UniRule"/>
</dbReference>
<evidence type="ECO:0000313" key="8">
    <source>
        <dbReference type="Proteomes" id="UP000228996"/>
    </source>
</evidence>
<comment type="similarity">
    <text evidence="1 5 6">Belongs to the universal ribosomal protein uS2 family.</text>
</comment>
<reference evidence="8" key="1">
    <citation type="submission" date="2017-09" db="EMBL/GenBank/DDBJ databases">
        <title>Depth-based differentiation of microbial function through sediment-hosted aquifers and enrichment of novel symbionts in the deep terrestrial subsurface.</title>
        <authorList>
            <person name="Probst A.J."/>
            <person name="Ladd B."/>
            <person name="Jarett J.K."/>
            <person name="Geller-Mcgrath D.E."/>
            <person name="Sieber C.M.K."/>
            <person name="Emerson J.B."/>
            <person name="Anantharaman K."/>
            <person name="Thomas B.C."/>
            <person name="Malmstrom R."/>
            <person name="Stieglmeier M."/>
            <person name="Klingl A."/>
            <person name="Woyke T."/>
            <person name="Ryan C.M."/>
            <person name="Banfield J.F."/>
        </authorList>
    </citation>
    <scope>NUCLEOTIDE SEQUENCE [LARGE SCALE GENOMIC DNA]</scope>
</reference>
<dbReference type="Gene3D" id="1.10.287.610">
    <property type="entry name" value="Helix hairpin bin"/>
    <property type="match status" value="1"/>
</dbReference>
<evidence type="ECO:0000256" key="1">
    <source>
        <dbReference type="ARBA" id="ARBA00006242"/>
    </source>
</evidence>
<dbReference type="InterPro" id="IPR005706">
    <property type="entry name" value="Ribosomal_uS2_bac/mit/plastid"/>
</dbReference>
<protein>
    <recommendedName>
        <fullName evidence="4 5">Small ribosomal subunit protein uS2</fullName>
    </recommendedName>
</protein>
<name>A0A2M6XDB8_9BACT</name>
<evidence type="ECO:0000256" key="5">
    <source>
        <dbReference type="HAMAP-Rule" id="MF_00291"/>
    </source>
</evidence>
<dbReference type="InterPro" id="IPR023591">
    <property type="entry name" value="Ribosomal_uS2_flav_dom_sf"/>
</dbReference>
<accession>A0A2M6XDB8</accession>
<dbReference type="InterPro" id="IPR001865">
    <property type="entry name" value="Ribosomal_uS2"/>
</dbReference>
<dbReference type="Proteomes" id="UP000228996">
    <property type="component" value="Unassembled WGS sequence"/>
</dbReference>
<dbReference type="GO" id="GO:0022627">
    <property type="term" value="C:cytosolic small ribosomal subunit"/>
    <property type="evidence" value="ECO:0007669"/>
    <property type="project" value="TreeGrafter"/>
</dbReference>
<dbReference type="CDD" id="cd01425">
    <property type="entry name" value="RPS2"/>
    <property type="match status" value="1"/>
</dbReference>
<keyword evidence="2 5" id="KW-0689">Ribosomal protein</keyword>
<dbReference type="PANTHER" id="PTHR12534:SF0">
    <property type="entry name" value="SMALL RIBOSOMAL SUBUNIT PROTEIN US2M"/>
    <property type="match status" value="1"/>
</dbReference>
<dbReference type="EMBL" id="PEYO01000012">
    <property type="protein sequence ID" value="PIU03668.1"/>
    <property type="molecule type" value="Genomic_DNA"/>
</dbReference>
<evidence type="ECO:0000256" key="3">
    <source>
        <dbReference type="ARBA" id="ARBA00023274"/>
    </source>
</evidence>
<evidence type="ECO:0000313" key="7">
    <source>
        <dbReference type="EMBL" id="PIU03668.1"/>
    </source>
</evidence>
<comment type="caution">
    <text evidence="7">The sequence shown here is derived from an EMBL/GenBank/DDBJ whole genome shotgun (WGS) entry which is preliminary data.</text>
</comment>
<keyword evidence="3 5" id="KW-0687">Ribonucleoprotein</keyword>
<dbReference type="PRINTS" id="PR00395">
    <property type="entry name" value="RIBOSOMALS2"/>
</dbReference>
<dbReference type="Pfam" id="PF00318">
    <property type="entry name" value="Ribosomal_S2"/>
    <property type="match status" value="1"/>
</dbReference>
<organism evidence="7 8">
    <name type="scientific">Candidatus Shapirobacteria bacterium CG08_land_8_20_14_0_20_39_18</name>
    <dbReference type="NCBI Taxonomy" id="1974883"/>
    <lineage>
        <taxon>Bacteria</taxon>
        <taxon>Candidatus Shapironibacteriota</taxon>
    </lineage>
</organism>
<evidence type="ECO:0000256" key="4">
    <source>
        <dbReference type="ARBA" id="ARBA00035256"/>
    </source>
</evidence>
<dbReference type="PANTHER" id="PTHR12534">
    <property type="entry name" value="30S RIBOSOMAL PROTEIN S2 PROKARYOTIC AND ORGANELLAR"/>
    <property type="match status" value="1"/>
</dbReference>
<sequence length="239" mass="26870">MEISLKELLEAGCHFGHQTVRWNPKMKPYIFTAREGVHVFDLVKTKEGLEAACDIAKTTVSQGGLILFVGSKRQARDIVSEVCQKIGMPYVTQRWMGGMITNWDQVKKSVEKMAQLKEGREKGEYKTYTKKEQLLIDRQIMKLEKFFGGVAGLKELPQALFVVDAKRELSAVKEANRRGIPVISMVDTNSDPDLINYVIPVNDDAVASIKLIVEKMGESIQEGIKLNKDKKPANTETLK</sequence>
<dbReference type="SUPFAM" id="SSF52313">
    <property type="entry name" value="Ribosomal protein S2"/>
    <property type="match status" value="1"/>
</dbReference>
<dbReference type="PROSITE" id="PS00963">
    <property type="entry name" value="RIBOSOMAL_S2_2"/>
    <property type="match status" value="1"/>
</dbReference>
<dbReference type="HAMAP" id="MF_00291_B">
    <property type="entry name" value="Ribosomal_uS2_B"/>
    <property type="match status" value="1"/>
</dbReference>
<evidence type="ECO:0000256" key="2">
    <source>
        <dbReference type="ARBA" id="ARBA00022980"/>
    </source>
</evidence>
<dbReference type="AlphaFoldDB" id="A0A2M6XDB8"/>
<dbReference type="GO" id="GO:0003735">
    <property type="term" value="F:structural constituent of ribosome"/>
    <property type="evidence" value="ECO:0007669"/>
    <property type="project" value="InterPro"/>
</dbReference>
<dbReference type="NCBIfam" id="TIGR01011">
    <property type="entry name" value="rpsB_bact"/>
    <property type="match status" value="1"/>
</dbReference>
<dbReference type="Gene3D" id="3.40.50.10490">
    <property type="entry name" value="Glucose-6-phosphate isomerase like protein, domain 1"/>
    <property type="match status" value="1"/>
</dbReference>
<dbReference type="InterPro" id="IPR018130">
    <property type="entry name" value="Ribosomal_uS2_CS"/>
</dbReference>
<gene>
    <name evidence="5 7" type="primary">rpsB</name>
    <name evidence="7" type="ORF">COT44_02140</name>
</gene>